<reference evidence="2" key="1">
    <citation type="journal article" date="2024" name="Proc. Natl. Acad. Sci. U.S.A.">
        <title>Extraordinary preservation of gene collinearity over three hundred million years revealed in homosporous lycophytes.</title>
        <authorList>
            <person name="Li C."/>
            <person name="Wickell D."/>
            <person name="Kuo L.Y."/>
            <person name="Chen X."/>
            <person name="Nie B."/>
            <person name="Liao X."/>
            <person name="Peng D."/>
            <person name="Ji J."/>
            <person name="Jenkins J."/>
            <person name="Williams M."/>
            <person name="Shu S."/>
            <person name="Plott C."/>
            <person name="Barry K."/>
            <person name="Rajasekar S."/>
            <person name="Grimwood J."/>
            <person name="Han X."/>
            <person name="Sun S."/>
            <person name="Hou Z."/>
            <person name="He W."/>
            <person name="Dai G."/>
            <person name="Sun C."/>
            <person name="Schmutz J."/>
            <person name="Leebens-Mack J.H."/>
            <person name="Li F.W."/>
            <person name="Wang L."/>
        </authorList>
    </citation>
    <scope>NUCLEOTIDE SEQUENCE [LARGE SCALE GENOMIC DNA]</scope>
    <source>
        <strain evidence="2">cv. PW_Plant_1</strain>
    </source>
</reference>
<proteinExistence type="predicted"/>
<comment type="caution">
    <text evidence="1">The sequence shown here is derived from an EMBL/GenBank/DDBJ whole genome shotgun (WGS) entry which is preliminary data.</text>
</comment>
<gene>
    <name evidence="1" type="ORF">O6H91_15G067600</name>
</gene>
<keyword evidence="2" id="KW-1185">Reference proteome</keyword>
<sequence length="109" mass="12127">MILPMLEGYTEPVLSCKGVFYWPKMGITNLECRRPIASTRNFQRPSMALCLAQAQGLVTLPRSCHELKVVCATCINNVNTRTTFCCLFQSDSGTLLNSISTDSVKKHLI</sequence>
<organism evidence="1 2">
    <name type="scientific">Diphasiastrum complanatum</name>
    <name type="common">Issler's clubmoss</name>
    <name type="synonym">Lycopodium complanatum</name>
    <dbReference type="NCBI Taxonomy" id="34168"/>
    <lineage>
        <taxon>Eukaryota</taxon>
        <taxon>Viridiplantae</taxon>
        <taxon>Streptophyta</taxon>
        <taxon>Embryophyta</taxon>
        <taxon>Tracheophyta</taxon>
        <taxon>Lycopodiopsida</taxon>
        <taxon>Lycopodiales</taxon>
        <taxon>Lycopodiaceae</taxon>
        <taxon>Lycopodioideae</taxon>
        <taxon>Diphasiastrum</taxon>
    </lineage>
</organism>
<protein>
    <submittedName>
        <fullName evidence="1">Uncharacterized protein</fullName>
    </submittedName>
</protein>
<accession>A0ACC2BJ73</accession>
<evidence type="ECO:0000313" key="2">
    <source>
        <dbReference type="Proteomes" id="UP001162992"/>
    </source>
</evidence>
<evidence type="ECO:0000313" key="1">
    <source>
        <dbReference type="EMBL" id="KAJ7529819.1"/>
    </source>
</evidence>
<dbReference type="Proteomes" id="UP001162992">
    <property type="component" value="Chromosome 15"/>
</dbReference>
<name>A0ACC2BJ73_DIPCM</name>
<dbReference type="EMBL" id="CM055106">
    <property type="protein sequence ID" value="KAJ7529819.1"/>
    <property type="molecule type" value="Genomic_DNA"/>
</dbReference>